<evidence type="ECO:0000256" key="1">
    <source>
        <dbReference type="SAM" id="SignalP"/>
    </source>
</evidence>
<dbReference type="RefSeq" id="WP_282586937.1">
    <property type="nucleotide sequence ID" value="NZ_JAMOIM010000016.1"/>
</dbReference>
<evidence type="ECO:0000313" key="3">
    <source>
        <dbReference type="Proteomes" id="UP001165667"/>
    </source>
</evidence>
<dbReference type="EMBL" id="JAMOIM010000016">
    <property type="protein sequence ID" value="MCW6510561.1"/>
    <property type="molecule type" value="Genomic_DNA"/>
</dbReference>
<dbReference type="PROSITE" id="PS51257">
    <property type="entry name" value="PROKAR_LIPOPROTEIN"/>
    <property type="match status" value="1"/>
</dbReference>
<name>A0AA42CLM2_9HYPH</name>
<proteinExistence type="predicted"/>
<protein>
    <recommendedName>
        <fullName evidence="4">Lipoprotein</fullName>
    </recommendedName>
</protein>
<evidence type="ECO:0000313" key="2">
    <source>
        <dbReference type="EMBL" id="MCW6510561.1"/>
    </source>
</evidence>
<keyword evidence="1" id="KW-0732">Signal</keyword>
<feature type="chain" id="PRO_5041432756" description="Lipoprotein" evidence="1">
    <location>
        <begin position="20"/>
        <end position="58"/>
    </location>
</feature>
<sequence length="58" mass="5912">MTRYLKPMIIAIGTSCLLAACAGPHGEKPVLNQAVERPSSAPYAFGGGYVGATGGGFR</sequence>
<accession>A0AA42CLM2</accession>
<feature type="signal peptide" evidence="1">
    <location>
        <begin position="1"/>
        <end position="19"/>
    </location>
</feature>
<dbReference type="AlphaFoldDB" id="A0AA42CLM2"/>
<reference evidence="2" key="1">
    <citation type="submission" date="2022-05" db="EMBL/GenBank/DDBJ databases">
        <authorList>
            <person name="Pankratov T."/>
        </authorList>
    </citation>
    <scope>NUCLEOTIDE SEQUENCE</scope>
    <source>
        <strain evidence="2">BP6-180914</strain>
    </source>
</reference>
<gene>
    <name evidence="2" type="ORF">M8523_21310</name>
</gene>
<organism evidence="2 3">
    <name type="scientific">Lichenifustis flavocetrariae</name>
    <dbReference type="NCBI Taxonomy" id="2949735"/>
    <lineage>
        <taxon>Bacteria</taxon>
        <taxon>Pseudomonadati</taxon>
        <taxon>Pseudomonadota</taxon>
        <taxon>Alphaproteobacteria</taxon>
        <taxon>Hyphomicrobiales</taxon>
        <taxon>Lichenihabitantaceae</taxon>
        <taxon>Lichenifustis</taxon>
    </lineage>
</organism>
<keyword evidence="3" id="KW-1185">Reference proteome</keyword>
<dbReference type="Proteomes" id="UP001165667">
    <property type="component" value="Unassembled WGS sequence"/>
</dbReference>
<evidence type="ECO:0008006" key="4">
    <source>
        <dbReference type="Google" id="ProtNLM"/>
    </source>
</evidence>
<comment type="caution">
    <text evidence="2">The sequence shown here is derived from an EMBL/GenBank/DDBJ whole genome shotgun (WGS) entry which is preliminary data.</text>
</comment>